<accession>A0ABR4Q5Y8</accession>
<dbReference type="Proteomes" id="UP001651158">
    <property type="component" value="Unassembled WGS sequence"/>
</dbReference>
<proteinExistence type="inferred from homology"/>
<evidence type="ECO:0000256" key="3">
    <source>
        <dbReference type="ARBA" id="ARBA00022676"/>
    </source>
</evidence>
<dbReference type="EMBL" id="JAKROA010000009">
    <property type="protein sequence ID" value="KAL5105066.1"/>
    <property type="molecule type" value="Genomic_DNA"/>
</dbReference>
<dbReference type="PANTHER" id="PTHR11214">
    <property type="entry name" value="BETA-1,3-N-ACETYLGLUCOSAMINYLTRANSFERASE"/>
    <property type="match status" value="1"/>
</dbReference>
<reference evidence="11 12" key="1">
    <citation type="journal article" date="2022" name="Front. Cell. Infect. Microbiol.">
        <title>The Genomes of Two Strains of Taenia crassiceps the Animal Model for the Study of Human Cysticercosis.</title>
        <authorList>
            <person name="Bobes R.J."/>
            <person name="Estrada K."/>
            <person name="Rios-Valencia D.G."/>
            <person name="Calderon-Gallegos A."/>
            <person name="de la Torre P."/>
            <person name="Carrero J.C."/>
            <person name="Sanchez-Flores A."/>
            <person name="Laclette J.P."/>
        </authorList>
    </citation>
    <scope>NUCLEOTIDE SEQUENCE [LARGE SCALE GENOMIC DNA]</scope>
    <source>
        <strain evidence="11">WFUcys</strain>
    </source>
</reference>
<keyword evidence="7" id="KW-1133">Transmembrane helix</keyword>
<keyword evidence="3 10" id="KW-0328">Glycosyltransferase</keyword>
<dbReference type="EC" id="2.4.1.-" evidence="10"/>
<keyword evidence="6" id="KW-0735">Signal-anchor</keyword>
<evidence type="ECO:0000313" key="12">
    <source>
        <dbReference type="Proteomes" id="UP001651158"/>
    </source>
</evidence>
<keyword evidence="8 10" id="KW-0333">Golgi apparatus</keyword>
<evidence type="ECO:0000256" key="5">
    <source>
        <dbReference type="ARBA" id="ARBA00022692"/>
    </source>
</evidence>
<dbReference type="PANTHER" id="PTHR11214:SF349">
    <property type="entry name" value="BETA-1,3-GALACTOSYLTRANSFERASE BRN"/>
    <property type="match status" value="1"/>
</dbReference>
<keyword evidence="4" id="KW-0808">Transferase</keyword>
<keyword evidence="12" id="KW-1185">Reference proteome</keyword>
<comment type="subcellular location">
    <subcellularLocation>
        <location evidence="1 10">Golgi apparatus membrane</location>
        <topology evidence="1 10">Single-pass type II membrane protein</topology>
    </subcellularLocation>
</comment>
<dbReference type="Gene3D" id="3.90.550.50">
    <property type="match status" value="1"/>
</dbReference>
<evidence type="ECO:0000256" key="8">
    <source>
        <dbReference type="ARBA" id="ARBA00023034"/>
    </source>
</evidence>
<evidence type="ECO:0000256" key="4">
    <source>
        <dbReference type="ARBA" id="ARBA00022679"/>
    </source>
</evidence>
<evidence type="ECO:0000256" key="9">
    <source>
        <dbReference type="ARBA" id="ARBA00023136"/>
    </source>
</evidence>
<evidence type="ECO:0000256" key="6">
    <source>
        <dbReference type="ARBA" id="ARBA00022968"/>
    </source>
</evidence>
<gene>
    <name evidence="11" type="ORF">TcWFU_000153</name>
</gene>
<keyword evidence="5" id="KW-0812">Transmembrane</keyword>
<name>A0ABR4Q5Y8_9CEST</name>
<dbReference type="Pfam" id="PF01762">
    <property type="entry name" value="Galactosyl_T"/>
    <property type="match status" value="1"/>
</dbReference>
<keyword evidence="9" id="KW-0472">Membrane</keyword>
<evidence type="ECO:0000313" key="11">
    <source>
        <dbReference type="EMBL" id="KAL5105066.1"/>
    </source>
</evidence>
<evidence type="ECO:0000256" key="2">
    <source>
        <dbReference type="ARBA" id="ARBA00008661"/>
    </source>
</evidence>
<dbReference type="InterPro" id="IPR002659">
    <property type="entry name" value="Glyco_trans_31"/>
</dbReference>
<organism evidence="11 12">
    <name type="scientific">Taenia crassiceps</name>
    <dbReference type="NCBI Taxonomy" id="6207"/>
    <lineage>
        <taxon>Eukaryota</taxon>
        <taxon>Metazoa</taxon>
        <taxon>Spiralia</taxon>
        <taxon>Lophotrochozoa</taxon>
        <taxon>Platyhelminthes</taxon>
        <taxon>Cestoda</taxon>
        <taxon>Eucestoda</taxon>
        <taxon>Cyclophyllidea</taxon>
        <taxon>Taeniidae</taxon>
        <taxon>Taenia</taxon>
    </lineage>
</organism>
<sequence length="397" mass="45910">MVNETAVTHTKDYDILENGHTYDFTLCIKLQANASKNDIDTTYPIQTLFRNTSGGKWVSFKEIGNYDRSIWKLAIYPNVWRTYPQDVPTSEIIRAIKSGSPVSVMPNYNFPIHIRNTSKSVCSGNTKHDLVIVVKSGVFGWDNRKLFREFIQHQKDLNPHTKLGVVFSVGMPRKHGGRMFNRNGHTTLLRGPVGDMMDAYAGKDNEVMQKIEEEIREYDDIVLADYEDTYYNLTFKTVTNLRWISAFCDKLHSDTFMIIDDDHRVNVSMLMRFLAQIPRHTKRKSIFGRIAKNDGAYRSPLSKLFLAYQEIPWNLMCAYPRGFCQLIGADVVDDMAIVSAYTRYNYVHEDVYLGLLAFKLGIPLYNTHAMFDHSEYERRWPPNSLAMVAESKYWNVT</sequence>
<evidence type="ECO:0000256" key="7">
    <source>
        <dbReference type="ARBA" id="ARBA00022989"/>
    </source>
</evidence>
<comment type="caution">
    <text evidence="11">The sequence shown here is derived from an EMBL/GenBank/DDBJ whole genome shotgun (WGS) entry which is preliminary data.</text>
</comment>
<comment type="similarity">
    <text evidence="2 10">Belongs to the glycosyltransferase 31 family.</text>
</comment>
<evidence type="ECO:0000256" key="10">
    <source>
        <dbReference type="RuleBase" id="RU363063"/>
    </source>
</evidence>
<evidence type="ECO:0000256" key="1">
    <source>
        <dbReference type="ARBA" id="ARBA00004323"/>
    </source>
</evidence>
<protein>
    <recommendedName>
        <fullName evidence="10">Hexosyltransferase</fullName>
        <ecNumber evidence="10">2.4.1.-</ecNumber>
    </recommendedName>
</protein>